<dbReference type="CDD" id="cd00063">
    <property type="entry name" value="FN3"/>
    <property type="match status" value="1"/>
</dbReference>
<keyword evidence="2" id="KW-1185">Reference proteome</keyword>
<accession>A0ABM4CB39</accession>
<sequence>MNDAKINDMIDRCENRLSFLNNKLSEYRKTGHAVQLTSENTKKALTNHVTLIEASISRALNSKFNELCHTIDEAVAKDFQHLNEAEIVFQKDIAILNSLITEAKKCSIEKDKGNETIDYISQALADIGKVSSEMPIISLSFSSKLEEAALSSIEDQAADLLKLTMTGSVQIVECVERPGAIIVRWDEQEASDCESIATDNSCVVEYILQVYEDGGSQDGMFHSIYEGDEMQFTFTFAEPYKTYSFRVCQHTVAGAGVYGPWSMTKKACTTLSPHVWREEDCITESNLQLYQLSNKCRTTTKIFPESSHILRSKVASYILGQHIQFKIEEAGESSINDGIGFLSHNKQIFKQLTHSPNTAVMNTRGTIFVNGLPMVTKLPALKRGSVMLCHASRQSSGKLRVTISIDDKEVTFDWSTQSEHYDALYFACGFEHTGWQVSVV</sequence>
<organism evidence="2 3">
    <name type="scientific">Hydra vulgaris</name>
    <name type="common">Hydra</name>
    <name type="synonym">Hydra attenuata</name>
    <dbReference type="NCBI Taxonomy" id="6087"/>
    <lineage>
        <taxon>Eukaryota</taxon>
        <taxon>Metazoa</taxon>
        <taxon>Cnidaria</taxon>
        <taxon>Hydrozoa</taxon>
        <taxon>Hydroidolina</taxon>
        <taxon>Anthoathecata</taxon>
        <taxon>Aplanulata</taxon>
        <taxon>Hydridae</taxon>
        <taxon>Hydra</taxon>
    </lineage>
</organism>
<evidence type="ECO:0000313" key="3">
    <source>
        <dbReference type="RefSeq" id="XP_065658877.1"/>
    </source>
</evidence>
<dbReference type="SUPFAM" id="SSF49265">
    <property type="entry name" value="Fibronectin type III"/>
    <property type="match status" value="1"/>
</dbReference>
<dbReference type="InterPro" id="IPR036116">
    <property type="entry name" value="FN3_sf"/>
</dbReference>
<gene>
    <name evidence="3" type="primary">LOC100212233</name>
</gene>
<reference evidence="3" key="1">
    <citation type="submission" date="2025-08" db="UniProtKB">
        <authorList>
            <consortium name="RefSeq"/>
        </authorList>
    </citation>
    <scope>IDENTIFICATION</scope>
</reference>
<dbReference type="InterPro" id="IPR003961">
    <property type="entry name" value="FN3_dom"/>
</dbReference>
<dbReference type="GeneID" id="100212233"/>
<protein>
    <submittedName>
        <fullName evidence="3">Cytokine receptor-like factor 3 isoform X2</fullName>
    </submittedName>
</protein>
<evidence type="ECO:0000313" key="2">
    <source>
        <dbReference type="Proteomes" id="UP001652625"/>
    </source>
</evidence>
<dbReference type="PROSITE" id="PS50853">
    <property type="entry name" value="FN3"/>
    <property type="match status" value="1"/>
</dbReference>
<feature type="domain" description="Fibronectin type-III" evidence="1">
    <location>
        <begin position="165"/>
        <end position="273"/>
    </location>
</feature>
<dbReference type="Gene3D" id="2.60.40.10">
    <property type="entry name" value="Immunoglobulins"/>
    <property type="match status" value="1"/>
</dbReference>
<evidence type="ECO:0000259" key="1">
    <source>
        <dbReference type="PROSITE" id="PS50853"/>
    </source>
</evidence>
<dbReference type="InterPro" id="IPR013783">
    <property type="entry name" value="Ig-like_fold"/>
</dbReference>
<name>A0ABM4CB39_HYDVU</name>
<proteinExistence type="predicted"/>
<dbReference type="RefSeq" id="XP_065658877.1">
    <property type="nucleotide sequence ID" value="XM_065802805.1"/>
</dbReference>
<dbReference type="Proteomes" id="UP001652625">
    <property type="component" value="Chromosome 08"/>
</dbReference>